<protein>
    <submittedName>
        <fullName evidence="1">Uncharacterized protein</fullName>
    </submittedName>
</protein>
<accession>A0AAD7D5B2</accession>
<organism evidence="1 2">
    <name type="scientific">Mycena rosella</name>
    <name type="common">Pink bonnet</name>
    <name type="synonym">Agaricus rosellus</name>
    <dbReference type="NCBI Taxonomy" id="1033263"/>
    <lineage>
        <taxon>Eukaryota</taxon>
        <taxon>Fungi</taxon>
        <taxon>Dikarya</taxon>
        <taxon>Basidiomycota</taxon>
        <taxon>Agaricomycotina</taxon>
        <taxon>Agaricomycetes</taxon>
        <taxon>Agaricomycetidae</taxon>
        <taxon>Agaricales</taxon>
        <taxon>Marasmiineae</taxon>
        <taxon>Mycenaceae</taxon>
        <taxon>Mycena</taxon>
    </lineage>
</organism>
<sequence>MSFINNLRPVIEPQIWTFTRDTLSIIANLIQQHCQVHWTCHVTARGRPHHGAAECSPPGSAVLHKRSQASIMATNWHQIHDIWPELVKPERDLHNVGIHHNRRQSSDFAKLESRKLTSSADVREAASMRARGSARLEYLSVTFLWLVVPAECSLGWGQLNWSLLWAVYFAQTQDGRIVADYQTFHPAKRFEAQIQVVGEIRLPVQRSPF</sequence>
<keyword evidence="2" id="KW-1185">Reference proteome</keyword>
<name>A0AAD7D5B2_MYCRO</name>
<dbReference type="AlphaFoldDB" id="A0AAD7D5B2"/>
<dbReference type="Proteomes" id="UP001221757">
    <property type="component" value="Unassembled WGS sequence"/>
</dbReference>
<gene>
    <name evidence="1" type="ORF">B0H17DRAFT_1138996</name>
</gene>
<proteinExistence type="predicted"/>
<evidence type="ECO:0000313" key="1">
    <source>
        <dbReference type="EMBL" id="KAJ7679861.1"/>
    </source>
</evidence>
<comment type="caution">
    <text evidence="1">The sequence shown here is derived from an EMBL/GenBank/DDBJ whole genome shotgun (WGS) entry which is preliminary data.</text>
</comment>
<dbReference type="EMBL" id="JARKIE010000127">
    <property type="protein sequence ID" value="KAJ7679861.1"/>
    <property type="molecule type" value="Genomic_DNA"/>
</dbReference>
<reference evidence="1" key="1">
    <citation type="submission" date="2023-03" db="EMBL/GenBank/DDBJ databases">
        <title>Massive genome expansion in bonnet fungi (Mycena s.s.) driven by repeated elements and novel gene families across ecological guilds.</title>
        <authorList>
            <consortium name="Lawrence Berkeley National Laboratory"/>
            <person name="Harder C.B."/>
            <person name="Miyauchi S."/>
            <person name="Viragh M."/>
            <person name="Kuo A."/>
            <person name="Thoen E."/>
            <person name="Andreopoulos B."/>
            <person name="Lu D."/>
            <person name="Skrede I."/>
            <person name="Drula E."/>
            <person name="Henrissat B."/>
            <person name="Morin E."/>
            <person name="Kohler A."/>
            <person name="Barry K."/>
            <person name="LaButti K."/>
            <person name="Morin E."/>
            <person name="Salamov A."/>
            <person name="Lipzen A."/>
            <person name="Mereny Z."/>
            <person name="Hegedus B."/>
            <person name="Baldrian P."/>
            <person name="Stursova M."/>
            <person name="Weitz H."/>
            <person name="Taylor A."/>
            <person name="Grigoriev I.V."/>
            <person name="Nagy L.G."/>
            <person name="Martin F."/>
            <person name="Kauserud H."/>
        </authorList>
    </citation>
    <scope>NUCLEOTIDE SEQUENCE</scope>
    <source>
        <strain evidence="1">CBHHK067</strain>
    </source>
</reference>
<evidence type="ECO:0000313" key="2">
    <source>
        <dbReference type="Proteomes" id="UP001221757"/>
    </source>
</evidence>